<evidence type="ECO:0000256" key="7">
    <source>
        <dbReference type="SAM" id="Phobius"/>
    </source>
</evidence>
<feature type="transmembrane region" description="Helical" evidence="7">
    <location>
        <begin position="113"/>
        <end position="137"/>
    </location>
</feature>
<dbReference type="Pfam" id="PF02417">
    <property type="entry name" value="Chromate_transp"/>
    <property type="match status" value="1"/>
</dbReference>
<sequence length="243" mass="25117">MLPDTGGQVLILVIGGVIGWLALDDSGLVRHREQRRLARELEDAKRELRLHFPALFCLALFGLLLLASFLAPGSGPWGLAGAFYRAGALVFGGGHVVLPLLRDAVVVPGWVSPQLFLAGYGAAQAMPGPLFTVAAFLGTITAGYQGAAIATAAIFLPGLLIAAGALPYWQQLRTRPHIAAVMKGLNASVVGLLGAAFVNLLTLSAIRSPWDLPVAAGALMLLTAGRAKPILVVAFCAAAGAVV</sequence>
<keyword evidence="6 7" id="KW-0472">Membrane</keyword>
<dbReference type="RefSeq" id="WP_246344222.1">
    <property type="nucleotide sequence ID" value="NZ_JACHFJ010000016.1"/>
</dbReference>
<keyword evidence="9" id="KW-1185">Reference proteome</keyword>
<dbReference type="GO" id="GO:0005886">
    <property type="term" value="C:plasma membrane"/>
    <property type="evidence" value="ECO:0007669"/>
    <property type="project" value="UniProtKB-SubCell"/>
</dbReference>
<dbReference type="PANTHER" id="PTHR33567:SF3">
    <property type="entry name" value="CHROMATE ION TRANSPORTER (EUROFUNG)"/>
    <property type="match status" value="1"/>
</dbReference>
<evidence type="ECO:0000313" key="9">
    <source>
        <dbReference type="Proteomes" id="UP000553706"/>
    </source>
</evidence>
<comment type="caution">
    <text evidence="8">The sequence shown here is derived from an EMBL/GenBank/DDBJ whole genome shotgun (WGS) entry which is preliminary data.</text>
</comment>
<dbReference type="EMBL" id="JACHFJ010000016">
    <property type="protein sequence ID" value="MBB5374384.1"/>
    <property type="molecule type" value="Genomic_DNA"/>
</dbReference>
<evidence type="ECO:0000256" key="6">
    <source>
        <dbReference type="ARBA" id="ARBA00023136"/>
    </source>
</evidence>
<feature type="transmembrane region" description="Helical" evidence="7">
    <location>
        <begin position="218"/>
        <end position="242"/>
    </location>
</feature>
<comment type="subcellular location">
    <subcellularLocation>
        <location evidence="1">Cell membrane</location>
        <topology evidence="1">Multi-pass membrane protein</topology>
    </subcellularLocation>
</comment>
<dbReference type="PANTHER" id="PTHR33567">
    <property type="entry name" value="CHROMATE ION TRANSPORTER (EUROFUNG)"/>
    <property type="match status" value="1"/>
</dbReference>
<dbReference type="GO" id="GO:0015109">
    <property type="term" value="F:chromate transmembrane transporter activity"/>
    <property type="evidence" value="ECO:0007669"/>
    <property type="project" value="InterPro"/>
</dbReference>
<evidence type="ECO:0000256" key="3">
    <source>
        <dbReference type="ARBA" id="ARBA00022475"/>
    </source>
</evidence>
<comment type="similarity">
    <text evidence="2">Belongs to the chromate ion transporter (CHR) (TC 2.A.51) family.</text>
</comment>
<feature type="transmembrane region" description="Helical" evidence="7">
    <location>
        <begin position="6"/>
        <end position="29"/>
    </location>
</feature>
<dbReference type="InterPro" id="IPR003370">
    <property type="entry name" value="Chromate_transpt"/>
</dbReference>
<evidence type="ECO:0000256" key="4">
    <source>
        <dbReference type="ARBA" id="ARBA00022692"/>
    </source>
</evidence>
<proteinExistence type="inferred from homology"/>
<feature type="transmembrane region" description="Helical" evidence="7">
    <location>
        <begin position="187"/>
        <end position="206"/>
    </location>
</feature>
<feature type="transmembrane region" description="Helical" evidence="7">
    <location>
        <begin position="50"/>
        <end position="70"/>
    </location>
</feature>
<protein>
    <submittedName>
        <fullName evidence="8">Putative chromate ion transporter</fullName>
    </submittedName>
</protein>
<name>A0A840VF27_9PROT</name>
<evidence type="ECO:0000256" key="1">
    <source>
        <dbReference type="ARBA" id="ARBA00004651"/>
    </source>
</evidence>
<evidence type="ECO:0000256" key="5">
    <source>
        <dbReference type="ARBA" id="ARBA00022989"/>
    </source>
</evidence>
<evidence type="ECO:0000256" key="2">
    <source>
        <dbReference type="ARBA" id="ARBA00005262"/>
    </source>
</evidence>
<keyword evidence="5 7" id="KW-1133">Transmembrane helix</keyword>
<reference evidence="8 9" key="1">
    <citation type="submission" date="2020-08" db="EMBL/GenBank/DDBJ databases">
        <title>Genomic Encyclopedia of Type Strains, Phase IV (KMG-IV): sequencing the most valuable type-strain genomes for metagenomic binning, comparative biology and taxonomic classification.</title>
        <authorList>
            <person name="Goeker M."/>
        </authorList>
    </citation>
    <scope>NUCLEOTIDE SEQUENCE [LARGE SCALE GENOMIC DNA]</scope>
    <source>
        <strain evidence="8 9">DSM 27026</strain>
    </source>
</reference>
<evidence type="ECO:0000313" key="8">
    <source>
        <dbReference type="EMBL" id="MBB5374384.1"/>
    </source>
</evidence>
<gene>
    <name evidence="8" type="ORF">HNP71_002658</name>
</gene>
<dbReference type="Proteomes" id="UP000553706">
    <property type="component" value="Unassembled WGS sequence"/>
</dbReference>
<keyword evidence="3" id="KW-1003">Cell membrane</keyword>
<organism evidence="8 9">
    <name type="scientific">Acidocella aromatica</name>
    <dbReference type="NCBI Taxonomy" id="1303579"/>
    <lineage>
        <taxon>Bacteria</taxon>
        <taxon>Pseudomonadati</taxon>
        <taxon>Pseudomonadota</taxon>
        <taxon>Alphaproteobacteria</taxon>
        <taxon>Acetobacterales</taxon>
        <taxon>Acidocellaceae</taxon>
        <taxon>Acidocella</taxon>
    </lineage>
</organism>
<keyword evidence="4 7" id="KW-0812">Transmembrane</keyword>
<accession>A0A840VF27</accession>
<feature type="transmembrane region" description="Helical" evidence="7">
    <location>
        <begin position="82"/>
        <end position="101"/>
    </location>
</feature>
<dbReference type="AlphaFoldDB" id="A0A840VF27"/>
<feature type="transmembrane region" description="Helical" evidence="7">
    <location>
        <begin position="143"/>
        <end position="166"/>
    </location>
</feature>